<dbReference type="OrthoDB" id="10266987at2759"/>
<reference evidence="3" key="1">
    <citation type="submission" date="2017-10" db="EMBL/GenBank/DDBJ databases">
        <title>Rapid genome shrinkage in a self-fertile nematode reveals novel sperm competition proteins.</title>
        <authorList>
            <person name="Yin D."/>
            <person name="Schwarz E.M."/>
            <person name="Thomas C.G."/>
            <person name="Felde R.L."/>
            <person name="Korf I.F."/>
            <person name="Cutter A.D."/>
            <person name="Schartner C.M."/>
            <person name="Ralston E.J."/>
            <person name="Meyer B.J."/>
            <person name="Haag E.S."/>
        </authorList>
    </citation>
    <scope>NUCLEOTIDE SEQUENCE [LARGE SCALE GENOMIC DNA]</scope>
    <source>
        <strain evidence="3">JU1422</strain>
    </source>
</reference>
<evidence type="ECO:0000313" key="3">
    <source>
        <dbReference type="Proteomes" id="UP000230233"/>
    </source>
</evidence>
<feature type="transmembrane region" description="Helical" evidence="1">
    <location>
        <begin position="147"/>
        <end position="166"/>
    </location>
</feature>
<feature type="transmembrane region" description="Helical" evidence="1">
    <location>
        <begin position="118"/>
        <end position="141"/>
    </location>
</feature>
<dbReference type="Proteomes" id="UP000230233">
    <property type="component" value="Unassembled WGS sequence"/>
</dbReference>
<comment type="caution">
    <text evidence="2">The sequence shown here is derived from an EMBL/GenBank/DDBJ whole genome shotgun (WGS) entry which is preliminary data.</text>
</comment>
<feature type="transmembrane region" description="Helical" evidence="1">
    <location>
        <begin position="79"/>
        <end position="106"/>
    </location>
</feature>
<dbReference type="AlphaFoldDB" id="A0A2G5SBZ1"/>
<evidence type="ECO:0000256" key="1">
    <source>
        <dbReference type="SAM" id="Phobius"/>
    </source>
</evidence>
<sequence length="209" mass="23901">MPSILSFGEAALKKDLDKSKEVSSVVDTQPLPSDPRQNPVVDLIDIERSSSPTPSEDDSFLETLHIAHKGISPILGLSLLYILMAFDVNWFILVILQVILQALFFSKSLLENPVGRRVLLFYSFSMMSAAIVSITFAYELFQESEFITRQIFLYFFFMFAFVGFIYRKFIGLYLEYPVNIYNMSLVFAFGSDEKWLINGETEDAREGNH</sequence>
<proteinExistence type="predicted"/>
<keyword evidence="3" id="KW-1185">Reference proteome</keyword>
<name>A0A2G5SBZ1_9PELO</name>
<evidence type="ECO:0000313" key="2">
    <source>
        <dbReference type="EMBL" id="PIC12416.1"/>
    </source>
</evidence>
<organism evidence="2 3">
    <name type="scientific">Caenorhabditis nigoni</name>
    <dbReference type="NCBI Taxonomy" id="1611254"/>
    <lineage>
        <taxon>Eukaryota</taxon>
        <taxon>Metazoa</taxon>
        <taxon>Ecdysozoa</taxon>
        <taxon>Nematoda</taxon>
        <taxon>Chromadorea</taxon>
        <taxon>Rhabditida</taxon>
        <taxon>Rhabditina</taxon>
        <taxon>Rhabditomorpha</taxon>
        <taxon>Rhabditoidea</taxon>
        <taxon>Rhabditidae</taxon>
        <taxon>Peloderinae</taxon>
        <taxon>Caenorhabditis</taxon>
    </lineage>
</organism>
<keyword evidence="1" id="KW-0472">Membrane</keyword>
<keyword evidence="1" id="KW-0812">Transmembrane</keyword>
<keyword evidence="1" id="KW-1133">Transmembrane helix</keyword>
<protein>
    <submittedName>
        <fullName evidence="2">Uncharacterized protein</fullName>
    </submittedName>
</protein>
<accession>A0A2G5SBZ1</accession>
<dbReference type="EMBL" id="PDUG01000023">
    <property type="protein sequence ID" value="PIC12416.1"/>
    <property type="molecule type" value="Genomic_DNA"/>
</dbReference>
<gene>
    <name evidence="2" type="ORF">B9Z55_028439</name>
</gene>